<evidence type="ECO:0000313" key="6">
    <source>
        <dbReference type="EMBL" id="KAK1367559.1"/>
    </source>
</evidence>
<dbReference type="PRINTS" id="PR00320">
    <property type="entry name" value="GPROTEINBRPT"/>
</dbReference>
<name>A0AAD8HJR1_9APIA</name>
<feature type="repeat" description="WD" evidence="5">
    <location>
        <begin position="52"/>
        <end position="86"/>
    </location>
</feature>
<dbReference type="FunFam" id="2.130.10.10:FF:000074">
    <property type="entry name" value="Angio-associated migratory cell protein-like protein"/>
    <property type="match status" value="1"/>
</dbReference>
<dbReference type="InterPro" id="IPR019775">
    <property type="entry name" value="WD40_repeat_CS"/>
</dbReference>
<evidence type="ECO:0000256" key="2">
    <source>
        <dbReference type="ARBA" id="ARBA00022490"/>
    </source>
</evidence>
<keyword evidence="2" id="KW-0963">Cytoplasm</keyword>
<dbReference type="Gene3D" id="2.130.10.10">
    <property type="entry name" value="YVTN repeat-like/Quinoprotein amine dehydrogenase"/>
    <property type="match status" value="1"/>
</dbReference>
<dbReference type="InterPro" id="IPR051179">
    <property type="entry name" value="WD_repeat_multifunction"/>
</dbReference>
<dbReference type="PROSITE" id="PS50082">
    <property type="entry name" value="WD_REPEATS_2"/>
    <property type="match status" value="8"/>
</dbReference>
<gene>
    <name evidence="6" type="ORF">POM88_033651</name>
</gene>
<protein>
    <submittedName>
        <fullName evidence="6">Angio-associated migratory cell protein</fullName>
    </submittedName>
</protein>
<dbReference type="InterPro" id="IPR011047">
    <property type="entry name" value="Quinoprotein_ADH-like_sf"/>
</dbReference>
<feature type="repeat" description="WD" evidence="5">
    <location>
        <begin position="266"/>
        <end position="306"/>
    </location>
</feature>
<dbReference type="PANTHER" id="PTHR19857:SF8">
    <property type="entry name" value="ANGIO-ASSOCIATED MIGRATORY CELL PROTEIN"/>
    <property type="match status" value="1"/>
</dbReference>
<organism evidence="6 7">
    <name type="scientific">Heracleum sosnowskyi</name>
    <dbReference type="NCBI Taxonomy" id="360622"/>
    <lineage>
        <taxon>Eukaryota</taxon>
        <taxon>Viridiplantae</taxon>
        <taxon>Streptophyta</taxon>
        <taxon>Embryophyta</taxon>
        <taxon>Tracheophyta</taxon>
        <taxon>Spermatophyta</taxon>
        <taxon>Magnoliopsida</taxon>
        <taxon>eudicotyledons</taxon>
        <taxon>Gunneridae</taxon>
        <taxon>Pentapetalae</taxon>
        <taxon>asterids</taxon>
        <taxon>campanulids</taxon>
        <taxon>Apiales</taxon>
        <taxon>Apiaceae</taxon>
        <taxon>Apioideae</taxon>
        <taxon>apioid superclade</taxon>
        <taxon>Tordylieae</taxon>
        <taxon>Tordyliinae</taxon>
        <taxon>Heracleum</taxon>
    </lineage>
</organism>
<evidence type="ECO:0000256" key="1">
    <source>
        <dbReference type="ARBA" id="ARBA00004496"/>
    </source>
</evidence>
<dbReference type="PROSITE" id="PS50294">
    <property type="entry name" value="WD_REPEATS_REGION"/>
    <property type="match status" value="5"/>
</dbReference>
<feature type="repeat" description="WD" evidence="5">
    <location>
        <begin position="95"/>
        <end position="136"/>
    </location>
</feature>
<dbReference type="PROSITE" id="PS00678">
    <property type="entry name" value="WD_REPEATS_1"/>
    <property type="match status" value="2"/>
</dbReference>
<dbReference type="SUPFAM" id="SSF50998">
    <property type="entry name" value="Quinoprotein alcohol dehydrogenase-like"/>
    <property type="match status" value="1"/>
</dbReference>
<feature type="repeat" description="WD" evidence="5">
    <location>
        <begin position="313"/>
        <end position="354"/>
    </location>
</feature>
<evidence type="ECO:0000256" key="5">
    <source>
        <dbReference type="PROSITE-ProRule" id="PRU00221"/>
    </source>
</evidence>
<dbReference type="AlphaFoldDB" id="A0AAD8HJR1"/>
<feature type="repeat" description="WD" evidence="5">
    <location>
        <begin position="224"/>
        <end position="265"/>
    </location>
</feature>
<accession>A0AAD8HJR1</accession>
<comment type="caution">
    <text evidence="6">The sequence shown here is derived from an EMBL/GenBank/DDBJ whole genome shotgun (WGS) entry which is preliminary data.</text>
</comment>
<comment type="subcellular location">
    <subcellularLocation>
        <location evidence="1">Cytoplasm</location>
    </subcellularLocation>
</comment>
<dbReference type="Pfam" id="PF00400">
    <property type="entry name" value="WD40"/>
    <property type="match status" value="8"/>
</dbReference>
<dbReference type="GO" id="GO:0005737">
    <property type="term" value="C:cytoplasm"/>
    <property type="evidence" value="ECO:0007669"/>
    <property type="project" value="UniProtKB-SubCell"/>
</dbReference>
<keyword evidence="3 5" id="KW-0853">WD repeat</keyword>
<feature type="repeat" description="WD" evidence="5">
    <location>
        <begin position="355"/>
        <end position="392"/>
    </location>
</feature>
<evidence type="ECO:0000256" key="4">
    <source>
        <dbReference type="ARBA" id="ARBA00022737"/>
    </source>
</evidence>
<sequence>MNTDEDHGEIFLDDSDIIQEFTVDEEDLPDADEDGGSDDEVFDEADDSIHIFTGHTGELYTVACSPTDPTLVATGGGDDKGFIWKIGQGDWAFQLHGHKDSVSSLGFSTDGQLLASGSLDGIIQVWDIATSNLKCTLDGPGGSIEWVRWHPRGHLIMAGSEDSTVWLWNADKNAWLNTFSGHRSSVTCGEFTPDGKLICTGSDDATLRIWNPKDGKNIHVVEGYGYHTDGLTCMAISSDSTLALTGSKDNLVRVVSITTGKVVSSLNAHKDSIECVGFAASSHLEGDSRWAATGSMDHKLIVWDIQHSLPRCTCEHEDGVTCLLWLGASRFIASGCVDGKVRIWDSLSGDCVRTLSGHSAAIQSLAVSADLQFIVSVSIDGTSRAFEISLGV</sequence>
<dbReference type="PANTHER" id="PTHR19857">
    <property type="entry name" value="MITOCHONDRIAL DIVISION PROTEIN 1-RELATED"/>
    <property type="match status" value="1"/>
</dbReference>
<dbReference type="InterPro" id="IPR020472">
    <property type="entry name" value="WD40_PAC1"/>
</dbReference>
<evidence type="ECO:0000313" key="7">
    <source>
        <dbReference type="Proteomes" id="UP001237642"/>
    </source>
</evidence>
<dbReference type="CDD" id="cd00200">
    <property type="entry name" value="WD40"/>
    <property type="match status" value="1"/>
</dbReference>
<dbReference type="SMART" id="SM00320">
    <property type="entry name" value="WD40"/>
    <property type="match status" value="8"/>
</dbReference>
<reference evidence="6" key="2">
    <citation type="submission" date="2023-05" db="EMBL/GenBank/DDBJ databases">
        <authorList>
            <person name="Schelkunov M.I."/>
        </authorList>
    </citation>
    <scope>NUCLEOTIDE SEQUENCE</scope>
    <source>
        <strain evidence="6">Hsosn_3</strain>
        <tissue evidence="6">Leaf</tissue>
    </source>
</reference>
<proteinExistence type="predicted"/>
<dbReference type="InterPro" id="IPR015943">
    <property type="entry name" value="WD40/YVTN_repeat-like_dom_sf"/>
</dbReference>
<dbReference type="InterPro" id="IPR001680">
    <property type="entry name" value="WD40_rpt"/>
</dbReference>
<evidence type="ECO:0000256" key="3">
    <source>
        <dbReference type="ARBA" id="ARBA00022574"/>
    </source>
</evidence>
<keyword evidence="4" id="KW-0677">Repeat</keyword>
<feature type="repeat" description="WD" evidence="5">
    <location>
        <begin position="137"/>
        <end position="178"/>
    </location>
</feature>
<dbReference type="EMBL" id="JAUIZM010000008">
    <property type="protein sequence ID" value="KAK1367559.1"/>
    <property type="molecule type" value="Genomic_DNA"/>
</dbReference>
<keyword evidence="7" id="KW-1185">Reference proteome</keyword>
<feature type="repeat" description="WD" evidence="5">
    <location>
        <begin position="179"/>
        <end position="220"/>
    </location>
</feature>
<dbReference type="Proteomes" id="UP001237642">
    <property type="component" value="Unassembled WGS sequence"/>
</dbReference>
<reference evidence="6" key="1">
    <citation type="submission" date="2023-02" db="EMBL/GenBank/DDBJ databases">
        <title>Genome of toxic invasive species Heracleum sosnowskyi carries increased number of genes despite the absence of recent whole-genome duplications.</title>
        <authorList>
            <person name="Schelkunov M."/>
            <person name="Shtratnikova V."/>
            <person name="Makarenko M."/>
            <person name="Klepikova A."/>
            <person name="Omelchenko D."/>
            <person name="Novikova G."/>
            <person name="Obukhova E."/>
            <person name="Bogdanov V."/>
            <person name="Penin A."/>
            <person name="Logacheva M."/>
        </authorList>
    </citation>
    <scope>NUCLEOTIDE SEQUENCE</scope>
    <source>
        <strain evidence="6">Hsosn_3</strain>
        <tissue evidence="6">Leaf</tissue>
    </source>
</reference>